<dbReference type="InterPro" id="IPR020594">
    <property type="entry name" value="Ribosomal_bL9_bac/chp"/>
</dbReference>
<dbReference type="SUPFAM" id="SSF55653">
    <property type="entry name" value="Ribosomal protein L9 C-domain"/>
    <property type="match status" value="1"/>
</dbReference>
<evidence type="ECO:0000256" key="6">
    <source>
        <dbReference type="ARBA" id="ARBA00035292"/>
    </source>
</evidence>
<dbReference type="InterPro" id="IPR000244">
    <property type="entry name" value="Ribosomal_bL9"/>
</dbReference>
<dbReference type="NCBIfam" id="TIGR00158">
    <property type="entry name" value="L9"/>
    <property type="match status" value="1"/>
</dbReference>
<comment type="function">
    <text evidence="7">Binds to the 23S rRNA.</text>
</comment>
<reference evidence="10" key="1">
    <citation type="submission" date="2019-12" db="EMBL/GenBank/DDBJ databases">
        <authorList>
            <person name="zhang j."/>
            <person name="sun C.M."/>
        </authorList>
    </citation>
    <scope>NUCLEOTIDE SEQUENCE</scope>
    <source>
        <strain evidence="10">NS-1</strain>
    </source>
</reference>
<dbReference type="Gene3D" id="3.40.5.10">
    <property type="entry name" value="Ribosomal protein L9, N-terminal domain"/>
    <property type="match status" value="1"/>
</dbReference>
<dbReference type="InterPro" id="IPR009027">
    <property type="entry name" value="Ribosomal_bL9/RNase_H1_N"/>
</dbReference>
<dbReference type="InterPro" id="IPR020069">
    <property type="entry name" value="Ribosomal_bL9_C"/>
</dbReference>
<evidence type="ECO:0000256" key="7">
    <source>
        <dbReference type="HAMAP-Rule" id="MF_00503"/>
    </source>
</evidence>
<dbReference type="InterPro" id="IPR036791">
    <property type="entry name" value="Ribosomal_bL9_C_sf"/>
</dbReference>
<dbReference type="PROSITE" id="PS00651">
    <property type="entry name" value="RIBOSOMAL_L9"/>
    <property type="match status" value="1"/>
</dbReference>
<dbReference type="GO" id="GO:1990904">
    <property type="term" value="C:ribonucleoprotein complex"/>
    <property type="evidence" value="ECO:0007669"/>
    <property type="project" value="UniProtKB-KW"/>
</dbReference>
<gene>
    <name evidence="7" type="primary">rplI</name>
    <name evidence="10" type="ORF">GM661_18585</name>
</gene>
<dbReference type="KEGG" id="ifn:GM661_18585"/>
<evidence type="ECO:0000256" key="4">
    <source>
        <dbReference type="ARBA" id="ARBA00022980"/>
    </source>
</evidence>
<dbReference type="GO" id="GO:0005840">
    <property type="term" value="C:ribosome"/>
    <property type="evidence" value="ECO:0007669"/>
    <property type="project" value="UniProtKB-KW"/>
</dbReference>
<keyword evidence="2 7" id="KW-0699">rRNA-binding</keyword>
<evidence type="ECO:0000313" key="10">
    <source>
        <dbReference type="EMBL" id="QTL99817.1"/>
    </source>
</evidence>
<keyword evidence="8" id="KW-0175">Coiled coil</keyword>
<evidence type="ECO:0000256" key="5">
    <source>
        <dbReference type="ARBA" id="ARBA00023274"/>
    </source>
</evidence>
<dbReference type="Pfam" id="PF01281">
    <property type="entry name" value="Ribosomal_L9_N"/>
    <property type="match status" value="1"/>
</dbReference>
<evidence type="ECO:0000256" key="2">
    <source>
        <dbReference type="ARBA" id="ARBA00022730"/>
    </source>
</evidence>
<dbReference type="GO" id="GO:0003735">
    <property type="term" value="F:structural constituent of ribosome"/>
    <property type="evidence" value="ECO:0007669"/>
    <property type="project" value="InterPro"/>
</dbReference>
<dbReference type="InterPro" id="IPR020070">
    <property type="entry name" value="Ribosomal_bL9_N"/>
</dbReference>
<dbReference type="AlphaFoldDB" id="A0A8A7KLV6"/>
<dbReference type="PANTHER" id="PTHR21368">
    <property type="entry name" value="50S RIBOSOMAL PROTEIN L9"/>
    <property type="match status" value="1"/>
</dbReference>
<dbReference type="Gene3D" id="3.10.430.100">
    <property type="entry name" value="Ribosomal protein L9, C-terminal domain"/>
    <property type="match status" value="1"/>
</dbReference>
<dbReference type="EMBL" id="CP046640">
    <property type="protein sequence ID" value="QTL99817.1"/>
    <property type="molecule type" value="Genomic_DNA"/>
</dbReference>
<evidence type="ECO:0000256" key="3">
    <source>
        <dbReference type="ARBA" id="ARBA00022884"/>
    </source>
</evidence>
<sequence length="147" mass="16421">MKVILKSDVKKLGSKGDIVKVSDGYARNFLMPKGLAEEATQSNLNELKHKEKIQERKYKENRAEAEELASKLAEKDFVIAVKAGENGRLFGSVTTKDIAKAVKKEGFKIDKRKIDLSDHIKSLGVHKVKVKIFKDVEATLKVKVVEA</sequence>
<keyword evidence="5 7" id="KW-0687">Ribonucleoprotein</keyword>
<dbReference type="GO" id="GO:0019843">
    <property type="term" value="F:rRNA binding"/>
    <property type="evidence" value="ECO:0007669"/>
    <property type="project" value="UniProtKB-UniRule"/>
</dbReference>
<evidence type="ECO:0000256" key="8">
    <source>
        <dbReference type="SAM" id="Coils"/>
    </source>
</evidence>
<dbReference type="GO" id="GO:0006412">
    <property type="term" value="P:translation"/>
    <property type="evidence" value="ECO:0007669"/>
    <property type="project" value="UniProtKB-UniRule"/>
</dbReference>
<accession>A0A8A7KLV6</accession>
<proteinExistence type="inferred from homology"/>
<comment type="similarity">
    <text evidence="1 7">Belongs to the bacterial ribosomal protein bL9 family.</text>
</comment>
<keyword evidence="3 7" id="KW-0694">RNA-binding</keyword>
<dbReference type="Proteomes" id="UP000665020">
    <property type="component" value="Chromosome"/>
</dbReference>
<feature type="domain" description="Ribosomal protein L9" evidence="9">
    <location>
        <begin position="13"/>
        <end position="40"/>
    </location>
</feature>
<evidence type="ECO:0000256" key="1">
    <source>
        <dbReference type="ARBA" id="ARBA00010605"/>
    </source>
</evidence>
<dbReference type="HAMAP" id="MF_00503">
    <property type="entry name" value="Ribosomal_bL9"/>
    <property type="match status" value="1"/>
</dbReference>
<organism evidence="10 11">
    <name type="scientific">Iocasia fonsfrigidae</name>
    <dbReference type="NCBI Taxonomy" id="2682810"/>
    <lineage>
        <taxon>Bacteria</taxon>
        <taxon>Bacillati</taxon>
        <taxon>Bacillota</taxon>
        <taxon>Clostridia</taxon>
        <taxon>Halanaerobiales</taxon>
        <taxon>Halanaerobiaceae</taxon>
        <taxon>Iocasia</taxon>
    </lineage>
</organism>
<protein>
    <recommendedName>
        <fullName evidence="6 7">Large ribosomal subunit protein bL9</fullName>
    </recommendedName>
</protein>
<dbReference type="SUPFAM" id="SSF55658">
    <property type="entry name" value="L9 N-domain-like"/>
    <property type="match status" value="1"/>
</dbReference>
<dbReference type="InterPro" id="IPR036935">
    <property type="entry name" value="Ribosomal_bL9_N_sf"/>
</dbReference>
<evidence type="ECO:0000259" key="9">
    <source>
        <dbReference type="PROSITE" id="PS00651"/>
    </source>
</evidence>
<dbReference type="Pfam" id="PF03948">
    <property type="entry name" value="Ribosomal_L9_C"/>
    <property type="match status" value="1"/>
</dbReference>
<name>A0A8A7KLV6_9FIRM</name>
<dbReference type="FunFam" id="3.40.5.10:FF:000002">
    <property type="entry name" value="50S ribosomal protein L9"/>
    <property type="match status" value="1"/>
</dbReference>
<keyword evidence="11" id="KW-1185">Reference proteome</keyword>
<evidence type="ECO:0000313" key="11">
    <source>
        <dbReference type="Proteomes" id="UP000665020"/>
    </source>
</evidence>
<dbReference type="RefSeq" id="WP_230868141.1">
    <property type="nucleotide sequence ID" value="NZ_CP046640.1"/>
</dbReference>
<keyword evidence="4 7" id="KW-0689">Ribosomal protein</keyword>
<feature type="coiled-coil region" evidence="8">
    <location>
        <begin position="44"/>
        <end position="75"/>
    </location>
</feature>